<dbReference type="EMBL" id="AENN01000009">
    <property type="protein sequence ID" value="EFR31578.1"/>
    <property type="molecule type" value="Genomic_DNA"/>
</dbReference>
<dbReference type="AlphaFoldDB" id="E4KN97"/>
<dbReference type="CDD" id="cd00077">
    <property type="entry name" value="HDc"/>
    <property type="match status" value="1"/>
</dbReference>
<dbReference type="STRING" id="908337.HMPREF9257_1117"/>
<sequence>MAFFTRLNWQTDQDYLDCVQDLLDQEQVQSLADFVHHNYSNRLEHSLTVSYRAFCLARKFGLDKRATARAGLLHDLFFYQVWQKDQYGPKGHLYEHPRIALANAKKLTHLSDLEEDIILKHMWGATRDVPKYAESWLVTLMDKEAAMLEVSTGFYQASKGLSIRYGNALASLAVSFFISGPKFK</sequence>
<feature type="domain" description="HD" evidence="1">
    <location>
        <begin position="42"/>
        <end position="147"/>
    </location>
</feature>
<dbReference type="InterPro" id="IPR003607">
    <property type="entry name" value="HD/PDEase_dom"/>
</dbReference>
<protein>
    <submittedName>
        <fullName evidence="2">HD domain protein</fullName>
    </submittedName>
</protein>
<evidence type="ECO:0000313" key="3">
    <source>
        <dbReference type="Proteomes" id="UP000005990"/>
    </source>
</evidence>
<dbReference type="RefSeq" id="WP_006417975.1">
    <property type="nucleotide sequence ID" value="NZ_AENN01000009.1"/>
</dbReference>
<dbReference type="InterPro" id="IPR006674">
    <property type="entry name" value="HD_domain"/>
</dbReference>
<name>E4KN97_9LACT</name>
<dbReference type="Proteomes" id="UP000005990">
    <property type="component" value="Unassembled WGS sequence"/>
</dbReference>
<evidence type="ECO:0000313" key="2">
    <source>
        <dbReference type="EMBL" id="EFR31578.1"/>
    </source>
</evidence>
<gene>
    <name evidence="2" type="ORF">HMPREF9257_1117</name>
</gene>
<reference evidence="2 3" key="1">
    <citation type="submission" date="2010-10" db="EMBL/GenBank/DDBJ databases">
        <authorList>
            <person name="Durkin A.S."/>
            <person name="Madupu R."/>
            <person name="Torralba M."/>
            <person name="Gillis M."/>
            <person name="Methe B."/>
            <person name="Sutton G."/>
            <person name="Nelson K.E."/>
        </authorList>
    </citation>
    <scope>NUCLEOTIDE SEQUENCE [LARGE SCALE GENOMIC DNA]</scope>
    <source>
        <strain evidence="2 3">ACS-139-V-Col8</strain>
    </source>
</reference>
<organism evidence="2 3">
    <name type="scientific">Eremococcus coleocola ACS-139-V-Col8</name>
    <dbReference type="NCBI Taxonomy" id="908337"/>
    <lineage>
        <taxon>Bacteria</taxon>
        <taxon>Bacillati</taxon>
        <taxon>Bacillota</taxon>
        <taxon>Bacilli</taxon>
        <taxon>Lactobacillales</taxon>
        <taxon>Aerococcaceae</taxon>
        <taxon>Eremococcus</taxon>
    </lineage>
</organism>
<keyword evidence="3" id="KW-1185">Reference proteome</keyword>
<dbReference type="OrthoDB" id="360187at2"/>
<evidence type="ECO:0000259" key="1">
    <source>
        <dbReference type="Pfam" id="PF01966"/>
    </source>
</evidence>
<dbReference type="eggNOG" id="COG1078">
    <property type="taxonomic scope" value="Bacteria"/>
</dbReference>
<accession>E4KN97</accession>
<dbReference type="Gene3D" id="1.10.3210.10">
    <property type="entry name" value="Hypothetical protein af1432"/>
    <property type="match status" value="1"/>
</dbReference>
<dbReference type="Pfam" id="PF01966">
    <property type="entry name" value="HD"/>
    <property type="match status" value="1"/>
</dbReference>
<dbReference type="SUPFAM" id="SSF109604">
    <property type="entry name" value="HD-domain/PDEase-like"/>
    <property type="match status" value="1"/>
</dbReference>
<proteinExistence type="predicted"/>
<comment type="caution">
    <text evidence="2">The sequence shown here is derived from an EMBL/GenBank/DDBJ whole genome shotgun (WGS) entry which is preliminary data.</text>
</comment>